<keyword evidence="1" id="KW-1133">Transmembrane helix</keyword>
<feature type="transmembrane region" description="Helical" evidence="1">
    <location>
        <begin position="47"/>
        <end position="71"/>
    </location>
</feature>
<feature type="transmembrane region" description="Helical" evidence="1">
    <location>
        <begin position="252"/>
        <end position="271"/>
    </location>
</feature>
<proteinExistence type="predicted"/>
<organism evidence="3 4">
    <name type="scientific">Gymnopilus dilepis</name>
    <dbReference type="NCBI Taxonomy" id="231916"/>
    <lineage>
        <taxon>Eukaryota</taxon>
        <taxon>Fungi</taxon>
        <taxon>Dikarya</taxon>
        <taxon>Basidiomycota</taxon>
        <taxon>Agaricomycotina</taxon>
        <taxon>Agaricomycetes</taxon>
        <taxon>Agaricomycetidae</taxon>
        <taxon>Agaricales</taxon>
        <taxon>Agaricineae</taxon>
        <taxon>Hymenogastraceae</taxon>
        <taxon>Gymnopilus</taxon>
    </lineage>
</organism>
<name>A0A409YKD3_9AGAR</name>
<accession>A0A409YKD3</accession>
<sequence length="342" mass="38198">MASVDIARSFGALLVGGLFASLLSGFVMVQTYLYYKMYPSDLKQLKTLVFSIWFLDTCHTAFIWSALWSYLIDNYGDANDIDIIHWNVAARLTIVMTAILTFLVHFFFAHRIFMLSKKNYYITTPIVLLACLRLVSACVTTAEMFHFGTFSGFRDAIKVRDAPSSQTYHPADIGKWIFTTGLALSTAVDILITGSLFILLHTSRTGAAKILPSLNAVIDALIMYAFETGFLTCAGTVISMICWLVMPSNLIFMGLHFVIGKLYATSLLVTLNMRENIRRGRSGSSKEFGAPVILDARRRRTGESDQLALSGIRTDSKRESSNLNLKGTMLEVNVERTIHYDL</sequence>
<feature type="domain" description="DUF6534" evidence="2">
    <location>
        <begin position="185"/>
        <end position="275"/>
    </location>
</feature>
<dbReference type="STRING" id="231916.A0A409YKD3"/>
<keyword evidence="1" id="KW-0812">Transmembrane</keyword>
<dbReference type="PANTHER" id="PTHR40465">
    <property type="entry name" value="CHROMOSOME 1, WHOLE GENOME SHOTGUN SEQUENCE"/>
    <property type="match status" value="1"/>
</dbReference>
<dbReference type="InterPro" id="IPR045339">
    <property type="entry name" value="DUF6534"/>
</dbReference>
<feature type="transmembrane region" description="Helical" evidence="1">
    <location>
        <begin position="83"/>
        <end position="108"/>
    </location>
</feature>
<dbReference type="AlphaFoldDB" id="A0A409YKD3"/>
<gene>
    <name evidence="3" type="ORF">CVT26_007884</name>
</gene>
<feature type="transmembrane region" description="Helical" evidence="1">
    <location>
        <begin position="12"/>
        <end position="35"/>
    </location>
</feature>
<protein>
    <recommendedName>
        <fullName evidence="2">DUF6534 domain-containing protein</fullName>
    </recommendedName>
</protein>
<evidence type="ECO:0000259" key="2">
    <source>
        <dbReference type="Pfam" id="PF20152"/>
    </source>
</evidence>
<reference evidence="3 4" key="1">
    <citation type="journal article" date="2018" name="Evol. Lett.">
        <title>Horizontal gene cluster transfer increased hallucinogenic mushroom diversity.</title>
        <authorList>
            <person name="Reynolds H.T."/>
            <person name="Vijayakumar V."/>
            <person name="Gluck-Thaler E."/>
            <person name="Korotkin H.B."/>
            <person name="Matheny P.B."/>
            <person name="Slot J.C."/>
        </authorList>
    </citation>
    <scope>NUCLEOTIDE SEQUENCE [LARGE SCALE GENOMIC DNA]</scope>
    <source>
        <strain evidence="3 4">SRW20</strain>
    </source>
</reference>
<evidence type="ECO:0000256" key="1">
    <source>
        <dbReference type="SAM" id="Phobius"/>
    </source>
</evidence>
<dbReference type="OrthoDB" id="3206554at2759"/>
<evidence type="ECO:0000313" key="4">
    <source>
        <dbReference type="Proteomes" id="UP000284706"/>
    </source>
</evidence>
<dbReference type="Proteomes" id="UP000284706">
    <property type="component" value="Unassembled WGS sequence"/>
</dbReference>
<keyword evidence="1" id="KW-0472">Membrane</keyword>
<evidence type="ECO:0000313" key="3">
    <source>
        <dbReference type="EMBL" id="PPR03478.1"/>
    </source>
</evidence>
<feature type="transmembrane region" description="Helical" evidence="1">
    <location>
        <begin position="120"/>
        <end position="142"/>
    </location>
</feature>
<dbReference type="PANTHER" id="PTHR40465:SF1">
    <property type="entry name" value="DUF6534 DOMAIN-CONTAINING PROTEIN"/>
    <property type="match status" value="1"/>
</dbReference>
<feature type="transmembrane region" description="Helical" evidence="1">
    <location>
        <begin position="176"/>
        <end position="200"/>
    </location>
</feature>
<comment type="caution">
    <text evidence="3">The sequence shown here is derived from an EMBL/GenBank/DDBJ whole genome shotgun (WGS) entry which is preliminary data.</text>
</comment>
<feature type="transmembrane region" description="Helical" evidence="1">
    <location>
        <begin position="221"/>
        <end position="246"/>
    </location>
</feature>
<dbReference type="InParanoid" id="A0A409YKD3"/>
<keyword evidence="4" id="KW-1185">Reference proteome</keyword>
<dbReference type="Pfam" id="PF20152">
    <property type="entry name" value="DUF6534"/>
    <property type="match status" value="1"/>
</dbReference>
<dbReference type="EMBL" id="NHYE01000735">
    <property type="protein sequence ID" value="PPR03478.1"/>
    <property type="molecule type" value="Genomic_DNA"/>
</dbReference>